<proteinExistence type="predicted"/>
<evidence type="ECO:0000313" key="2">
    <source>
        <dbReference type="Proteomes" id="UP000326396"/>
    </source>
</evidence>
<dbReference type="Proteomes" id="UP000326396">
    <property type="component" value="Linkage Group LG7"/>
</dbReference>
<keyword evidence="2" id="KW-1185">Reference proteome</keyword>
<name>A0A5N6M276_9ASTR</name>
<evidence type="ECO:0000313" key="1">
    <source>
        <dbReference type="EMBL" id="KAD3068020.1"/>
    </source>
</evidence>
<gene>
    <name evidence="1" type="ORF">E3N88_35900</name>
</gene>
<dbReference type="EMBL" id="SZYD01000017">
    <property type="protein sequence ID" value="KAD3068020.1"/>
    <property type="molecule type" value="Genomic_DNA"/>
</dbReference>
<comment type="caution">
    <text evidence="1">The sequence shown here is derived from an EMBL/GenBank/DDBJ whole genome shotgun (WGS) entry which is preliminary data.</text>
</comment>
<organism evidence="1 2">
    <name type="scientific">Mikania micrantha</name>
    <name type="common">bitter vine</name>
    <dbReference type="NCBI Taxonomy" id="192012"/>
    <lineage>
        <taxon>Eukaryota</taxon>
        <taxon>Viridiplantae</taxon>
        <taxon>Streptophyta</taxon>
        <taxon>Embryophyta</taxon>
        <taxon>Tracheophyta</taxon>
        <taxon>Spermatophyta</taxon>
        <taxon>Magnoliopsida</taxon>
        <taxon>eudicotyledons</taxon>
        <taxon>Gunneridae</taxon>
        <taxon>Pentapetalae</taxon>
        <taxon>asterids</taxon>
        <taxon>campanulids</taxon>
        <taxon>Asterales</taxon>
        <taxon>Asteraceae</taxon>
        <taxon>Asteroideae</taxon>
        <taxon>Heliantheae alliance</taxon>
        <taxon>Eupatorieae</taxon>
        <taxon>Mikania</taxon>
    </lineage>
</organism>
<dbReference type="AlphaFoldDB" id="A0A5N6M276"/>
<reference evidence="1 2" key="1">
    <citation type="submission" date="2019-05" db="EMBL/GenBank/DDBJ databases">
        <title>Mikania micrantha, genome provides insights into the molecular mechanism of rapid growth.</title>
        <authorList>
            <person name="Liu B."/>
        </authorList>
    </citation>
    <scope>NUCLEOTIDE SEQUENCE [LARGE SCALE GENOMIC DNA]</scope>
    <source>
        <strain evidence="1">NLD-2019</strain>
        <tissue evidence="1">Leaf</tissue>
    </source>
</reference>
<dbReference type="OrthoDB" id="1741410at2759"/>
<accession>A0A5N6M276</accession>
<sequence>MDAEMPQQEDVAQQGPPLDPETLALSPHKWLQFEPQTAAVVRRRRILRMNMGTPLCIDWGVLADCGEAVRARAILGEDTPWTRLFEIAELPSYRLINVEFLSTFRYRAHKAAVREEDDEELPPDIEFSLGGQHHEMSIERFAVHLGIYYEPDTVRDNFAQGLMQGEEGLCHTPKFPLVVLVHVGVTWPGSQLMVI</sequence>
<protein>
    <submittedName>
        <fullName evidence="1">Uncharacterized protein</fullName>
    </submittedName>
</protein>